<evidence type="ECO:0000256" key="1">
    <source>
        <dbReference type="SAM" id="MobiDB-lite"/>
    </source>
</evidence>
<proteinExistence type="predicted"/>
<dbReference type="Proteomes" id="UP001266305">
    <property type="component" value="Unassembled WGS sequence"/>
</dbReference>
<feature type="compositionally biased region" description="Basic and acidic residues" evidence="1">
    <location>
        <begin position="89"/>
        <end position="99"/>
    </location>
</feature>
<name>A0ABQ9TN95_SAGOE</name>
<keyword evidence="3" id="KW-1185">Reference proteome</keyword>
<organism evidence="2 3">
    <name type="scientific">Saguinus oedipus</name>
    <name type="common">Cotton-top tamarin</name>
    <name type="synonym">Oedipomidas oedipus</name>
    <dbReference type="NCBI Taxonomy" id="9490"/>
    <lineage>
        <taxon>Eukaryota</taxon>
        <taxon>Metazoa</taxon>
        <taxon>Chordata</taxon>
        <taxon>Craniata</taxon>
        <taxon>Vertebrata</taxon>
        <taxon>Euteleostomi</taxon>
        <taxon>Mammalia</taxon>
        <taxon>Eutheria</taxon>
        <taxon>Euarchontoglires</taxon>
        <taxon>Primates</taxon>
        <taxon>Haplorrhini</taxon>
        <taxon>Platyrrhini</taxon>
        <taxon>Cebidae</taxon>
        <taxon>Callitrichinae</taxon>
        <taxon>Saguinus</taxon>
    </lineage>
</organism>
<evidence type="ECO:0000313" key="2">
    <source>
        <dbReference type="EMBL" id="KAK2086239.1"/>
    </source>
</evidence>
<gene>
    <name evidence="2" type="ORF">P7K49_035664</name>
</gene>
<feature type="region of interest" description="Disordered" evidence="1">
    <location>
        <begin position="1"/>
        <end position="213"/>
    </location>
</feature>
<accession>A0ABQ9TN95</accession>
<evidence type="ECO:0000313" key="3">
    <source>
        <dbReference type="Proteomes" id="UP001266305"/>
    </source>
</evidence>
<protein>
    <submittedName>
        <fullName evidence="2">Uncharacterized protein</fullName>
    </submittedName>
</protein>
<feature type="compositionally biased region" description="Basic and acidic residues" evidence="1">
    <location>
        <begin position="7"/>
        <end position="24"/>
    </location>
</feature>
<comment type="caution">
    <text evidence="2">The sequence shown here is derived from an EMBL/GenBank/DDBJ whole genome shotgun (WGS) entry which is preliminary data.</text>
</comment>
<feature type="compositionally biased region" description="Low complexity" evidence="1">
    <location>
        <begin position="130"/>
        <end position="142"/>
    </location>
</feature>
<dbReference type="EMBL" id="JASSZA010000020">
    <property type="protein sequence ID" value="KAK2086239.1"/>
    <property type="molecule type" value="Genomic_DNA"/>
</dbReference>
<sequence length="213" mass="22545">MSCHNEVVLERLKEGRKETQRRVADPAPRPAPSGAHLDSADQSFLLTAMLQEPRVAARAPPAAASPGAPPPPAQVGSHGRLSHPRAPRPRSDLSTRERPLGCGRPRQSRIDRSLGRPRREAASAGWNTDGRPGPAWGWWAAPGEGGRLPAQNQSDQIGAGPPPRAVSRPGVPGSWAGGKKLSGKSARAFWAPSRGEPSQFPGFRTPTPGPPPQ</sequence>
<feature type="compositionally biased region" description="Basic and acidic residues" evidence="1">
    <location>
        <begin position="108"/>
        <end position="121"/>
    </location>
</feature>
<reference evidence="2 3" key="1">
    <citation type="submission" date="2023-05" db="EMBL/GenBank/DDBJ databases">
        <title>B98-5 Cell Line De Novo Hybrid Assembly: An Optical Mapping Approach.</title>
        <authorList>
            <person name="Kananen K."/>
            <person name="Auerbach J.A."/>
            <person name="Kautto E."/>
            <person name="Blachly J.S."/>
        </authorList>
    </citation>
    <scope>NUCLEOTIDE SEQUENCE [LARGE SCALE GENOMIC DNA]</scope>
    <source>
        <strain evidence="2">B95-8</strain>
        <tissue evidence="2">Cell line</tissue>
    </source>
</reference>
<feature type="compositionally biased region" description="Low complexity" evidence="1">
    <location>
        <begin position="53"/>
        <end position="66"/>
    </location>
</feature>